<feature type="compositionally biased region" description="Low complexity" evidence="1">
    <location>
        <begin position="82"/>
        <end position="97"/>
    </location>
</feature>
<gene>
    <name evidence="2" type="ORF">FSB_LOCUS32212</name>
</gene>
<proteinExistence type="predicted"/>
<dbReference type="EMBL" id="OIVN01002524">
    <property type="protein sequence ID" value="SPD04330.1"/>
    <property type="molecule type" value="Genomic_DNA"/>
</dbReference>
<feature type="region of interest" description="Disordered" evidence="1">
    <location>
        <begin position="57"/>
        <end position="263"/>
    </location>
</feature>
<feature type="compositionally biased region" description="Polar residues" evidence="1">
    <location>
        <begin position="124"/>
        <end position="139"/>
    </location>
</feature>
<dbReference type="AlphaFoldDB" id="A0A2N9GYA8"/>
<feature type="compositionally biased region" description="Polar residues" evidence="1">
    <location>
        <begin position="162"/>
        <end position="186"/>
    </location>
</feature>
<protein>
    <submittedName>
        <fullName evidence="2">Uncharacterized protein</fullName>
    </submittedName>
</protein>
<reference evidence="2" key="1">
    <citation type="submission" date="2018-02" db="EMBL/GenBank/DDBJ databases">
        <authorList>
            <person name="Cohen D.B."/>
            <person name="Kent A.D."/>
        </authorList>
    </citation>
    <scope>NUCLEOTIDE SEQUENCE</scope>
</reference>
<accession>A0A2N9GYA8</accession>
<sequence>MEKKASKESMERKEIPRIRARNVIPRIRARNEGRPMVDASTFYGGLMRQYQDLLRVSVQETKERNNSRSSDASHEASKDVTSNGSSIKGKGIAISSSEALELKKPMKGKGIVISSSEALELKKPNTQASNNGDVTSNACDASMKGKETAPYSYIEALKSKKPTTQPPRSRKNFSSSQPSMKGTNDPTRGPQPPPPLSRSSQPSMEGWEPTNDPTRGPQPPFSRSSQPSMEGWEPTNDPTLGPQLPLSQKNFSNSQLSSPNNGC</sequence>
<name>A0A2N9GYA8_FAGSY</name>
<feature type="compositionally biased region" description="Polar residues" evidence="1">
    <location>
        <begin position="245"/>
        <end position="263"/>
    </location>
</feature>
<feature type="compositionally biased region" description="Basic and acidic residues" evidence="1">
    <location>
        <begin position="60"/>
        <end position="78"/>
    </location>
</feature>
<evidence type="ECO:0000256" key="1">
    <source>
        <dbReference type="SAM" id="MobiDB-lite"/>
    </source>
</evidence>
<evidence type="ECO:0000313" key="2">
    <source>
        <dbReference type="EMBL" id="SPD04330.1"/>
    </source>
</evidence>
<organism evidence="2">
    <name type="scientific">Fagus sylvatica</name>
    <name type="common">Beechnut</name>
    <dbReference type="NCBI Taxonomy" id="28930"/>
    <lineage>
        <taxon>Eukaryota</taxon>
        <taxon>Viridiplantae</taxon>
        <taxon>Streptophyta</taxon>
        <taxon>Embryophyta</taxon>
        <taxon>Tracheophyta</taxon>
        <taxon>Spermatophyta</taxon>
        <taxon>Magnoliopsida</taxon>
        <taxon>eudicotyledons</taxon>
        <taxon>Gunneridae</taxon>
        <taxon>Pentapetalae</taxon>
        <taxon>rosids</taxon>
        <taxon>fabids</taxon>
        <taxon>Fagales</taxon>
        <taxon>Fagaceae</taxon>
        <taxon>Fagus</taxon>
    </lineage>
</organism>